<dbReference type="InterPro" id="IPR045455">
    <property type="entry name" value="NrS-1_pol-like_helicase"/>
</dbReference>
<evidence type="ECO:0000313" key="4">
    <source>
        <dbReference type="Proteomes" id="UP000184485"/>
    </source>
</evidence>
<feature type="region of interest" description="Disordered" evidence="1">
    <location>
        <begin position="23"/>
        <end position="42"/>
    </location>
</feature>
<accession>A0A1M4Y7Y3</accession>
<dbReference type="STRING" id="1122133.SAMN02745157_1451"/>
<sequence>MTRSPAETDPGDVETVAAIVGGGEADSLGEPLSEETGFEGVEALDEIQPEEGDGGKPTEPQAWGFDIDWMNDNFALVLMGSKAVVIREQNVGPIEDRVRILSIDAFREKFLNKRTQIMSGDKVKTVTWADRWRTHTKRRTFDGIEFFPNPDGALSTPGYLNLYRGFSVTPKAKPHGYDVLLDHMRNNICHGDAELFRWLFGWFAHMMQRPRERIGTALVVRGRMGAGKTIVGEFMGSLIASHYFLVGDARYITGNFNAHMASCLLLQAEEAVWAGDKAAEGRLKDLVTAEIQMIEQKSIDPIRLKNFVRLIMTSNEDWVVPAGKDERRFAVFDVHPRCAQNHDYFREMREEMDNGGREALLADLLAFDLSTVNLRQIPMTSALLEQKFRSLDTVEAWWLERLMDGSTKRGGGDWKAEVAVDTLYDDYVAQAEKIGVKRKAEKVQFAIKLGKLVPGLQKTRPWVTDDHNVRRRTWSYVLPDLATCRALLTRAVGQEIDWPDMGDEEAA</sequence>
<protein>
    <recommendedName>
        <fullName evidence="2">NrS-1 polymerase-like helicase domain-containing protein</fullName>
    </recommendedName>
</protein>
<proteinExistence type="predicted"/>
<gene>
    <name evidence="3" type="ORF">SAMN02745157_1451</name>
</gene>
<keyword evidence="4" id="KW-1185">Reference proteome</keyword>
<feature type="domain" description="NrS-1 polymerase-like helicase" evidence="2">
    <location>
        <begin position="221"/>
        <end position="328"/>
    </location>
</feature>
<dbReference type="OrthoDB" id="8215052at2"/>
<evidence type="ECO:0000256" key="1">
    <source>
        <dbReference type="SAM" id="MobiDB-lite"/>
    </source>
</evidence>
<dbReference type="EMBL" id="FQUP01000001">
    <property type="protein sequence ID" value="SHF01881.1"/>
    <property type="molecule type" value="Genomic_DNA"/>
</dbReference>
<dbReference type="Pfam" id="PF19263">
    <property type="entry name" value="DUF5906"/>
    <property type="match status" value="1"/>
</dbReference>
<organism evidence="3 4">
    <name type="scientific">Kaistia soli DSM 19436</name>
    <dbReference type="NCBI Taxonomy" id="1122133"/>
    <lineage>
        <taxon>Bacteria</taxon>
        <taxon>Pseudomonadati</taxon>
        <taxon>Pseudomonadota</taxon>
        <taxon>Alphaproteobacteria</taxon>
        <taxon>Hyphomicrobiales</taxon>
        <taxon>Kaistiaceae</taxon>
        <taxon>Kaistia</taxon>
    </lineage>
</organism>
<feature type="compositionally biased region" description="Acidic residues" evidence="1">
    <location>
        <begin position="32"/>
        <end position="42"/>
    </location>
</feature>
<evidence type="ECO:0000313" key="3">
    <source>
        <dbReference type="EMBL" id="SHF01881.1"/>
    </source>
</evidence>
<dbReference type="Gene3D" id="3.40.50.300">
    <property type="entry name" value="P-loop containing nucleotide triphosphate hydrolases"/>
    <property type="match status" value="1"/>
</dbReference>
<dbReference type="AlphaFoldDB" id="A0A1M4Y7Y3"/>
<dbReference type="RefSeq" id="WP_073051989.1">
    <property type="nucleotide sequence ID" value="NZ_FQUP01000001.1"/>
</dbReference>
<dbReference type="InterPro" id="IPR027417">
    <property type="entry name" value="P-loop_NTPase"/>
</dbReference>
<reference evidence="3 4" key="1">
    <citation type="submission" date="2016-11" db="EMBL/GenBank/DDBJ databases">
        <authorList>
            <person name="Jaros S."/>
            <person name="Januszkiewicz K."/>
            <person name="Wedrychowicz H."/>
        </authorList>
    </citation>
    <scope>NUCLEOTIDE SEQUENCE [LARGE SCALE GENOMIC DNA]</scope>
    <source>
        <strain evidence="3 4">DSM 19436</strain>
    </source>
</reference>
<name>A0A1M4Y7Y3_9HYPH</name>
<evidence type="ECO:0000259" key="2">
    <source>
        <dbReference type="Pfam" id="PF19263"/>
    </source>
</evidence>
<dbReference type="Proteomes" id="UP000184485">
    <property type="component" value="Unassembled WGS sequence"/>
</dbReference>